<reference evidence="1" key="1">
    <citation type="submission" date="2023-06" db="EMBL/GenBank/DDBJ databases">
        <title>Genome-scale phylogeny and comparative genomics of the fungal order Sordariales.</title>
        <authorList>
            <consortium name="Lawrence Berkeley National Laboratory"/>
            <person name="Hensen N."/>
            <person name="Bonometti L."/>
            <person name="Westerberg I."/>
            <person name="Brannstrom I.O."/>
            <person name="Guillou S."/>
            <person name="Cros-Aarteil S."/>
            <person name="Calhoun S."/>
            <person name="Haridas S."/>
            <person name="Kuo A."/>
            <person name="Mondo S."/>
            <person name="Pangilinan J."/>
            <person name="Riley R."/>
            <person name="Labutti K."/>
            <person name="Andreopoulos B."/>
            <person name="Lipzen A."/>
            <person name="Chen C."/>
            <person name="Yanf M."/>
            <person name="Daum C."/>
            <person name="Ng V."/>
            <person name="Clum A."/>
            <person name="Steindorff A."/>
            <person name="Ohm R."/>
            <person name="Martin F."/>
            <person name="Silar P."/>
            <person name="Natvig D."/>
            <person name="Lalanne C."/>
            <person name="Gautier V."/>
            <person name="Ament-Velasquez S.L."/>
            <person name="Kruys A."/>
            <person name="Hutchinson M.I."/>
            <person name="Powell A.J."/>
            <person name="Barry K."/>
            <person name="Miller A.N."/>
            <person name="Grigoriev I.V."/>
            <person name="Debuchy R."/>
            <person name="Gladieux P."/>
            <person name="Thoren M.H."/>
            <person name="Johannesson H."/>
        </authorList>
    </citation>
    <scope>NUCLEOTIDE SEQUENCE</scope>
    <source>
        <strain evidence="1">SMH4607-1</strain>
    </source>
</reference>
<evidence type="ECO:0000313" key="2">
    <source>
        <dbReference type="Proteomes" id="UP001172102"/>
    </source>
</evidence>
<name>A0AA40DJQ0_9PEZI</name>
<comment type="caution">
    <text evidence="1">The sequence shown here is derived from an EMBL/GenBank/DDBJ whole genome shotgun (WGS) entry which is preliminary data.</text>
</comment>
<protein>
    <submittedName>
        <fullName evidence="1">Uncharacterized protein</fullName>
    </submittedName>
</protein>
<gene>
    <name evidence="1" type="ORF">B0H67DRAFT_558225</name>
</gene>
<accession>A0AA40DJQ0</accession>
<keyword evidence="2" id="KW-1185">Reference proteome</keyword>
<dbReference type="Proteomes" id="UP001172102">
    <property type="component" value="Unassembled WGS sequence"/>
</dbReference>
<organism evidence="1 2">
    <name type="scientific">Lasiosphaeris hirsuta</name>
    <dbReference type="NCBI Taxonomy" id="260670"/>
    <lineage>
        <taxon>Eukaryota</taxon>
        <taxon>Fungi</taxon>
        <taxon>Dikarya</taxon>
        <taxon>Ascomycota</taxon>
        <taxon>Pezizomycotina</taxon>
        <taxon>Sordariomycetes</taxon>
        <taxon>Sordariomycetidae</taxon>
        <taxon>Sordariales</taxon>
        <taxon>Lasiosphaeriaceae</taxon>
        <taxon>Lasiosphaeris</taxon>
    </lineage>
</organism>
<proteinExistence type="predicted"/>
<dbReference type="AlphaFoldDB" id="A0AA40DJQ0"/>
<dbReference type="EMBL" id="JAUKUA010000007">
    <property type="protein sequence ID" value="KAK0705665.1"/>
    <property type="molecule type" value="Genomic_DNA"/>
</dbReference>
<sequence length="172" mass="19726">MDASQASWIALPVYEEFKHLLTAVYTDATRLSTEAGENDAQDIIEENLSRWVEADLDNWTTFSSLEPARKRGSDQEQNDDIWSKWFERVGDIVRRDDEWGLYRSNYYMYGAVKRCTLLPAKDFPELEALDDIVGFRDLIEDNNPHEPKQQLDASYTLAGYALSKLVSGYGEG</sequence>
<evidence type="ECO:0000313" key="1">
    <source>
        <dbReference type="EMBL" id="KAK0705665.1"/>
    </source>
</evidence>